<reference evidence="7" key="1">
    <citation type="submission" date="2023-10" db="EMBL/GenBank/DDBJ databases">
        <authorList>
            <person name="Chen Y."/>
            <person name="Shah S."/>
            <person name="Dougan E. K."/>
            <person name="Thang M."/>
            <person name="Chan C."/>
        </authorList>
    </citation>
    <scope>NUCLEOTIDE SEQUENCE [LARGE SCALE GENOMIC DNA]</scope>
</reference>
<feature type="domain" description="Ion transport" evidence="6">
    <location>
        <begin position="7"/>
        <end position="61"/>
    </location>
</feature>
<evidence type="ECO:0000313" key="7">
    <source>
        <dbReference type="EMBL" id="CAK0843852.1"/>
    </source>
</evidence>
<organism evidence="7 8">
    <name type="scientific">Prorocentrum cordatum</name>
    <dbReference type="NCBI Taxonomy" id="2364126"/>
    <lineage>
        <taxon>Eukaryota</taxon>
        <taxon>Sar</taxon>
        <taxon>Alveolata</taxon>
        <taxon>Dinophyceae</taxon>
        <taxon>Prorocentrales</taxon>
        <taxon>Prorocentraceae</taxon>
        <taxon>Prorocentrum</taxon>
    </lineage>
</organism>
<evidence type="ECO:0000256" key="4">
    <source>
        <dbReference type="ARBA" id="ARBA00023136"/>
    </source>
</evidence>
<evidence type="ECO:0000256" key="5">
    <source>
        <dbReference type="SAM" id="Phobius"/>
    </source>
</evidence>
<dbReference type="EMBL" id="CAUYUJ010014615">
    <property type="protein sequence ID" value="CAK0843852.1"/>
    <property type="molecule type" value="Genomic_DNA"/>
</dbReference>
<feature type="transmembrane region" description="Helical" evidence="5">
    <location>
        <begin position="40"/>
        <end position="61"/>
    </location>
</feature>
<dbReference type="InterPro" id="IPR005821">
    <property type="entry name" value="Ion_trans_dom"/>
</dbReference>
<evidence type="ECO:0000313" key="8">
    <source>
        <dbReference type="Proteomes" id="UP001189429"/>
    </source>
</evidence>
<evidence type="ECO:0000256" key="3">
    <source>
        <dbReference type="ARBA" id="ARBA00022989"/>
    </source>
</evidence>
<evidence type="ECO:0000256" key="2">
    <source>
        <dbReference type="ARBA" id="ARBA00022692"/>
    </source>
</evidence>
<sequence>ENRIYIFWEFTVSLLILISAYFVPFDVFILQEPEPTEAYFINRGFDCIFLADMVLTFFTAYEK</sequence>
<dbReference type="Proteomes" id="UP001189429">
    <property type="component" value="Unassembled WGS sequence"/>
</dbReference>
<protein>
    <recommendedName>
        <fullName evidence="6">Ion transport domain-containing protein</fullName>
    </recommendedName>
</protein>
<dbReference type="Pfam" id="PF00520">
    <property type="entry name" value="Ion_trans"/>
    <property type="match status" value="1"/>
</dbReference>
<comment type="subcellular location">
    <subcellularLocation>
        <location evidence="1">Membrane</location>
        <topology evidence="1">Multi-pass membrane protein</topology>
    </subcellularLocation>
</comment>
<feature type="transmembrane region" description="Helical" evidence="5">
    <location>
        <begin position="6"/>
        <end position="28"/>
    </location>
</feature>
<comment type="caution">
    <text evidence="7">The sequence shown here is derived from an EMBL/GenBank/DDBJ whole genome shotgun (WGS) entry which is preliminary data.</text>
</comment>
<feature type="non-terminal residue" evidence="7">
    <location>
        <position position="63"/>
    </location>
</feature>
<evidence type="ECO:0000259" key="6">
    <source>
        <dbReference type="Pfam" id="PF00520"/>
    </source>
</evidence>
<keyword evidence="8" id="KW-1185">Reference proteome</keyword>
<gene>
    <name evidence="7" type="ORF">PCOR1329_LOCUS38073</name>
</gene>
<feature type="non-terminal residue" evidence="7">
    <location>
        <position position="1"/>
    </location>
</feature>
<keyword evidence="4 5" id="KW-0472">Membrane</keyword>
<proteinExistence type="predicted"/>
<keyword evidence="2 5" id="KW-0812">Transmembrane</keyword>
<evidence type="ECO:0000256" key="1">
    <source>
        <dbReference type="ARBA" id="ARBA00004141"/>
    </source>
</evidence>
<name>A0ABN9TDL9_9DINO</name>
<dbReference type="SUPFAM" id="SSF81324">
    <property type="entry name" value="Voltage-gated potassium channels"/>
    <property type="match status" value="1"/>
</dbReference>
<keyword evidence="3 5" id="KW-1133">Transmembrane helix</keyword>
<accession>A0ABN9TDL9</accession>